<reference evidence="1" key="2">
    <citation type="submission" date="2014-07" db="EMBL/GenBank/DDBJ databases">
        <authorList>
            <person name="Hull J."/>
        </authorList>
    </citation>
    <scope>NUCLEOTIDE SEQUENCE</scope>
</reference>
<dbReference type="AlphaFoldDB" id="A0A0A9WRP3"/>
<name>A0A0A9WRP3_LYGHE</name>
<feature type="non-terminal residue" evidence="1">
    <location>
        <position position="1"/>
    </location>
</feature>
<sequence length="185" mass="21062">RLLRLSNGDWKNDPNQQKGNRFCLFQWTLYRNNQRVPCLTRSGSSTKTFQKTPYINAISNRASMKNTGEWKKVIMKILEHANCYKTDGKVCKRREFVIGGYIVSKRKNSQDSPMFRVITHVLEDEACHDLICNNISCKTFTEKELKSTGTLCFPTKEIGGPGSPVAFNRVLVAVGNFVKDNHLIA</sequence>
<reference evidence="1" key="1">
    <citation type="journal article" date="2014" name="PLoS ONE">
        <title>Transcriptome-Based Identification of ABC Transporters in the Western Tarnished Plant Bug Lygus hesperus.</title>
        <authorList>
            <person name="Hull J.J."/>
            <person name="Chaney K."/>
            <person name="Geib S.M."/>
            <person name="Fabrick J.A."/>
            <person name="Brent C.S."/>
            <person name="Walsh D."/>
            <person name="Lavine L.C."/>
        </authorList>
    </citation>
    <scope>NUCLEOTIDE SEQUENCE</scope>
</reference>
<dbReference type="EMBL" id="GBHO01033105">
    <property type="protein sequence ID" value="JAG10499.1"/>
    <property type="molecule type" value="Transcribed_RNA"/>
</dbReference>
<feature type="non-terminal residue" evidence="1">
    <location>
        <position position="185"/>
    </location>
</feature>
<accession>A0A0A9WRP3</accession>
<proteinExistence type="predicted"/>
<gene>
    <name evidence="1" type="primary">mnmA_6</name>
    <name evidence="1" type="ORF">CM83_9838</name>
</gene>
<organism evidence="1">
    <name type="scientific">Lygus hesperus</name>
    <name type="common">Western plant bug</name>
    <dbReference type="NCBI Taxonomy" id="30085"/>
    <lineage>
        <taxon>Eukaryota</taxon>
        <taxon>Metazoa</taxon>
        <taxon>Ecdysozoa</taxon>
        <taxon>Arthropoda</taxon>
        <taxon>Hexapoda</taxon>
        <taxon>Insecta</taxon>
        <taxon>Pterygota</taxon>
        <taxon>Neoptera</taxon>
        <taxon>Paraneoptera</taxon>
        <taxon>Hemiptera</taxon>
        <taxon>Heteroptera</taxon>
        <taxon>Panheteroptera</taxon>
        <taxon>Cimicomorpha</taxon>
        <taxon>Miridae</taxon>
        <taxon>Mirini</taxon>
        <taxon>Lygus</taxon>
    </lineage>
</organism>
<protein>
    <submittedName>
        <fullName evidence="1">tRNA-specific 2-thiouridylase mnmA</fullName>
    </submittedName>
</protein>
<evidence type="ECO:0000313" key="1">
    <source>
        <dbReference type="EMBL" id="JAG10499.1"/>
    </source>
</evidence>